<keyword evidence="2" id="KW-0520">NAD</keyword>
<dbReference type="AlphaFoldDB" id="A0A386HUY3"/>
<feature type="domain" description="Mannitol dehydrogenase C-terminal" evidence="4">
    <location>
        <begin position="293"/>
        <end position="496"/>
    </location>
</feature>
<dbReference type="InterPro" id="IPR013131">
    <property type="entry name" value="Mannitol_DH_N"/>
</dbReference>
<keyword evidence="6" id="KW-1185">Reference proteome</keyword>
<gene>
    <name evidence="5" type="ORF">D6B99_09875</name>
</gene>
<dbReference type="KEGG" id="ark:D6B99_09875"/>
<evidence type="ECO:0000259" key="3">
    <source>
        <dbReference type="Pfam" id="PF01232"/>
    </source>
</evidence>
<dbReference type="InterPro" id="IPR013328">
    <property type="entry name" value="6PGD_dom2"/>
</dbReference>
<dbReference type="Gene3D" id="1.10.1040.10">
    <property type="entry name" value="N-(1-d-carboxylethyl)-l-norvaline Dehydrogenase, domain 2"/>
    <property type="match status" value="1"/>
</dbReference>
<dbReference type="GO" id="GO:0005829">
    <property type="term" value="C:cytosol"/>
    <property type="evidence" value="ECO:0007669"/>
    <property type="project" value="TreeGrafter"/>
</dbReference>
<accession>A0A386HUY3</accession>
<dbReference type="GO" id="GO:0019592">
    <property type="term" value="P:mannitol catabolic process"/>
    <property type="evidence" value="ECO:0007669"/>
    <property type="project" value="TreeGrafter"/>
</dbReference>
<dbReference type="Pfam" id="PF08125">
    <property type="entry name" value="Mannitol_dh_C"/>
    <property type="match status" value="1"/>
</dbReference>
<dbReference type="Proteomes" id="UP000266118">
    <property type="component" value="Chromosome"/>
</dbReference>
<evidence type="ECO:0000313" key="5">
    <source>
        <dbReference type="EMBL" id="AYD49390.1"/>
    </source>
</evidence>
<dbReference type="InterPro" id="IPR008927">
    <property type="entry name" value="6-PGluconate_DH-like_C_sf"/>
</dbReference>
<reference evidence="5 6" key="1">
    <citation type="submission" date="2018-09" db="EMBL/GenBank/DDBJ databases">
        <title>Arachidicoccus sp. nov., a bacterium isolated from soil.</title>
        <authorList>
            <person name="Weon H.-Y."/>
            <person name="Kwon S.-W."/>
            <person name="Lee S.A."/>
        </authorList>
    </citation>
    <scope>NUCLEOTIDE SEQUENCE [LARGE SCALE GENOMIC DNA]</scope>
    <source>
        <strain evidence="5 6">KIS59-12</strain>
    </source>
</reference>
<dbReference type="InterPro" id="IPR036291">
    <property type="entry name" value="NAD(P)-bd_dom_sf"/>
</dbReference>
<dbReference type="EC" id="1.1.1.58" evidence="5"/>
<dbReference type="NCBIfam" id="NF002969">
    <property type="entry name" value="PRK03643.1"/>
    <property type="match status" value="1"/>
</dbReference>
<dbReference type="EMBL" id="CP032489">
    <property type="protein sequence ID" value="AYD49390.1"/>
    <property type="molecule type" value="Genomic_DNA"/>
</dbReference>
<feature type="domain" description="Mannitol dehydrogenase N-terminal" evidence="3">
    <location>
        <begin position="35"/>
        <end position="273"/>
    </location>
</feature>
<dbReference type="InterPro" id="IPR013118">
    <property type="entry name" value="Mannitol_DH_C"/>
</dbReference>
<evidence type="ECO:0000256" key="2">
    <source>
        <dbReference type="ARBA" id="ARBA00023027"/>
    </source>
</evidence>
<dbReference type="PANTHER" id="PTHR30524">
    <property type="entry name" value="MANNITOL-1-PHOSPHATE 5-DEHYDROGENASE"/>
    <property type="match status" value="1"/>
</dbReference>
<sequence>MQQNETDLLPLSRKNLIYINNLPVPSSLILNLPEKVLQFGTGVLLRGLPDDYIDHANKQGIFNGRIVIVKSTQQNKVDDFDRQDGLYTLCKRGWEKGEMISENSLNASVSRVLSADDQWNEVMKCAHNPELAVIVSNTTEVGIVLDAHDKISTTSVPHSFPGKLVAFLLERYKAFKGEESAGMVIIPTELIANNGKQLKNICIELAEMNKLESGFISWLKEANDFCDSLVDRIVAGKVKGEEGDAIQGKLGYKDNLMIMSEVYGLWAIQASKPHTKKVLSFAKANSGVVVQNDIERFRRMKLFLLNAPHTFTVVIAMACGFKTVKEAMDDKAFESFITDLIFDEIIKVVVNDDISKKDAELFAAKVLDRFRNPFIQHYWIDISKQISSKILMRCIPLIKGCQDKFEALPQKMIQGLAAYLLYTKTAIDKEGNYMADLNKKEIILVDAKAELLYKHWQAASMKQAVSYILSDKKLWNENLKEINGLEQAVLKEMNALLKNNDFLKE</sequence>
<dbReference type="Pfam" id="PF01232">
    <property type="entry name" value="Mannitol_dh"/>
    <property type="match status" value="1"/>
</dbReference>
<evidence type="ECO:0000259" key="4">
    <source>
        <dbReference type="Pfam" id="PF08125"/>
    </source>
</evidence>
<dbReference type="OrthoDB" id="9768714at2"/>
<proteinExistence type="predicted"/>
<dbReference type="GO" id="GO:0008926">
    <property type="term" value="F:mannitol-1-phosphate 5-dehydrogenase activity"/>
    <property type="evidence" value="ECO:0007669"/>
    <property type="project" value="TreeGrafter"/>
</dbReference>
<dbReference type="SUPFAM" id="SSF51735">
    <property type="entry name" value="NAD(P)-binding Rossmann-fold domains"/>
    <property type="match status" value="1"/>
</dbReference>
<evidence type="ECO:0000313" key="6">
    <source>
        <dbReference type="Proteomes" id="UP000266118"/>
    </source>
</evidence>
<evidence type="ECO:0000256" key="1">
    <source>
        <dbReference type="ARBA" id="ARBA00023002"/>
    </source>
</evidence>
<dbReference type="GO" id="GO:0009026">
    <property type="term" value="F:tagaturonate reductase activity"/>
    <property type="evidence" value="ECO:0007669"/>
    <property type="project" value="UniProtKB-EC"/>
</dbReference>
<dbReference type="PANTHER" id="PTHR30524:SF0">
    <property type="entry name" value="ALTRONATE OXIDOREDUCTASE-RELATED"/>
    <property type="match status" value="1"/>
</dbReference>
<dbReference type="SUPFAM" id="SSF48179">
    <property type="entry name" value="6-phosphogluconate dehydrogenase C-terminal domain-like"/>
    <property type="match status" value="1"/>
</dbReference>
<organism evidence="5 6">
    <name type="scientific">Arachidicoccus soli</name>
    <dbReference type="NCBI Taxonomy" id="2341117"/>
    <lineage>
        <taxon>Bacteria</taxon>
        <taxon>Pseudomonadati</taxon>
        <taxon>Bacteroidota</taxon>
        <taxon>Chitinophagia</taxon>
        <taxon>Chitinophagales</taxon>
        <taxon>Chitinophagaceae</taxon>
        <taxon>Arachidicoccus</taxon>
    </lineage>
</organism>
<protein>
    <submittedName>
        <fullName evidence="5">Tagaturonate reductase</fullName>
        <ecNumber evidence="5">1.1.1.58</ecNumber>
    </submittedName>
</protein>
<name>A0A386HUY3_9BACT</name>
<keyword evidence="1 5" id="KW-0560">Oxidoreductase</keyword>
<dbReference type="Gene3D" id="3.40.50.720">
    <property type="entry name" value="NAD(P)-binding Rossmann-like Domain"/>
    <property type="match status" value="1"/>
</dbReference>